<sequence>MTIYESADRTCAIMQTFRKGLLLYGSAQVAALYVRREKCIMVCSTATENMWKLLLPPERVVTPRQFISTPLASYALVESPTMLSGVKGKALTDALVSSPNVWIMASSEVVAFTAARRKRLREILGTKFRTLRHSELLDKRIVVEPPAWEEAIADMDINNPYAAYFPHFCYAKLVMNDRVIHPYLQQRVSEEFANPEYKSKYVATLHALMEKDPHEWAILLPKNGKPFRKMFEQEFPAAKLIWPEEFPSCGKKHTVFVATKEIGVLPGFNQNMLQLAAANKKAIETTLYSVEPSNVSSLWRVRCW</sequence>
<name>Q5YFR4_9VIRU</name>
<gene>
    <name evidence="1" type="ORF">ORF001L</name>
</gene>
<dbReference type="RefSeq" id="YP_164096.1">
    <property type="nucleotide sequence ID" value="NC_006549.1"/>
</dbReference>
<reference evidence="1 2" key="1">
    <citation type="journal article" date="2004" name="J. Virol.">
        <title>Functional genomics analysis of Singapore grouper iridovirus: complete sequence determination and proteomic analysis.</title>
        <authorList>
            <person name="Song W.J."/>
            <person name="Qin Q.W."/>
            <person name="Qiu J."/>
            <person name="Huang C.H."/>
            <person name="Wang F."/>
            <person name="Hew C.L."/>
        </authorList>
    </citation>
    <scope>NUCLEOTIDE SEQUENCE [LARGE SCALE GENOMIC DNA]</scope>
</reference>
<accession>Q5YFR4</accession>
<dbReference type="KEGG" id="vg:3197160"/>
<organism evidence="1 2">
    <name type="scientific">Singapore grouper iridovirus</name>
    <dbReference type="NCBI Taxonomy" id="262968"/>
    <lineage>
        <taxon>Viruses</taxon>
        <taxon>Varidnaviria</taxon>
        <taxon>Bamfordvirae</taxon>
        <taxon>Nucleocytoviricota</taxon>
        <taxon>Megaviricetes</taxon>
        <taxon>Pimascovirales</taxon>
        <taxon>Pimascovirales incertae sedis</taxon>
        <taxon>Iridoviridae</taxon>
        <taxon>Alphairidovirinae</taxon>
        <taxon>Ranavirus</taxon>
        <taxon>Ranavirus epinephelus1</taxon>
    </lineage>
</organism>
<evidence type="ECO:0000313" key="2">
    <source>
        <dbReference type="Proteomes" id="UP000172127"/>
    </source>
</evidence>
<keyword evidence="2" id="KW-1185">Reference proteome</keyword>
<proteinExistence type="predicted"/>
<dbReference type="GeneID" id="3197160"/>
<dbReference type="Proteomes" id="UP000172127">
    <property type="component" value="Segment"/>
</dbReference>
<evidence type="ECO:0000313" key="1">
    <source>
        <dbReference type="EMBL" id="AAS18016.1"/>
    </source>
</evidence>
<dbReference type="EMBL" id="AY521625">
    <property type="protein sequence ID" value="AAS18016.1"/>
    <property type="molecule type" value="Genomic_DNA"/>
</dbReference>
<protein>
    <submittedName>
        <fullName evidence="1">Uncharacterized protein</fullName>
    </submittedName>
</protein>